<gene>
    <name evidence="3" type="ORF">H206_00468</name>
</gene>
<reference evidence="3 4" key="1">
    <citation type="submission" date="2017-01" db="EMBL/GenBank/DDBJ databases">
        <title>The cable genome- insights into the physiology and evolution of filamentous bacteria capable of sulfide oxidation via long distance electron transfer.</title>
        <authorList>
            <person name="Schreiber L."/>
            <person name="Bjerg J.T."/>
            <person name="Boggild A."/>
            <person name="Van De Vossenberg J."/>
            <person name="Meysman F."/>
            <person name="Nielsen L.P."/>
            <person name="Schramm A."/>
            <person name="Kjeldsen K.U."/>
        </authorList>
    </citation>
    <scope>NUCLEOTIDE SEQUENCE [LARGE SCALE GENOMIC DNA]</scope>
    <source>
        <strain evidence="3">MCF</strain>
    </source>
</reference>
<keyword evidence="1" id="KW-0472">Membrane</keyword>
<comment type="caution">
    <text evidence="3">The sequence shown here is derived from an EMBL/GenBank/DDBJ whole genome shotgun (WGS) entry which is preliminary data.</text>
</comment>
<dbReference type="Pfam" id="PF07603">
    <property type="entry name" value="Lcl_C"/>
    <property type="match status" value="1"/>
</dbReference>
<evidence type="ECO:0000256" key="1">
    <source>
        <dbReference type="SAM" id="Phobius"/>
    </source>
</evidence>
<organism evidence="3 4">
    <name type="scientific">Candidatus Electrothrix aarhusensis</name>
    <dbReference type="NCBI Taxonomy" id="1859131"/>
    <lineage>
        <taxon>Bacteria</taxon>
        <taxon>Pseudomonadati</taxon>
        <taxon>Thermodesulfobacteriota</taxon>
        <taxon>Desulfobulbia</taxon>
        <taxon>Desulfobulbales</taxon>
        <taxon>Desulfobulbaceae</taxon>
        <taxon>Candidatus Electrothrix</taxon>
    </lineage>
</organism>
<dbReference type="PANTHER" id="PTHR35812:SF1">
    <property type="entry name" value="LIPOPROTEIN"/>
    <property type="match status" value="1"/>
</dbReference>
<dbReference type="Proteomes" id="UP000287853">
    <property type="component" value="Unassembled WGS sequence"/>
</dbReference>
<dbReference type="InterPro" id="IPR011460">
    <property type="entry name" value="Lcl_C"/>
</dbReference>
<dbReference type="EMBL" id="MTKO01000137">
    <property type="protein sequence ID" value="RWX42948.1"/>
    <property type="molecule type" value="Genomic_DNA"/>
</dbReference>
<keyword evidence="4" id="KW-1185">Reference proteome</keyword>
<sequence>MLRDSDIAKKKITLFAVAVLMSIFSISSVPSFICAAEKVVVIPLFASCKSTENLIPPIRSGQERCTAPTGGTWAWVDCSDAEPPGQDGQLQLGRDWPDPHFTDNGDGTVSDKLTGLVWLQNADCLEKAVAWFDALTFAVALHDGWTEDPEGGDCGLADGSLPGDWRIPTIRELLSIINYNYYNPALSDAAGTAQWTTGSPFVGVEAKNYWTSTNYADGAASAWDVHLKSGDNGVSKKAVPQYAWPVRDDS</sequence>
<name>A0A3S3QBH6_9BACT</name>
<evidence type="ECO:0000313" key="4">
    <source>
        <dbReference type="Proteomes" id="UP000287853"/>
    </source>
</evidence>
<dbReference type="AlphaFoldDB" id="A0A3S3QBH6"/>
<proteinExistence type="predicted"/>
<protein>
    <recommendedName>
        <fullName evidence="2">Lcl C-terminal domain-containing protein</fullName>
    </recommendedName>
</protein>
<evidence type="ECO:0000313" key="3">
    <source>
        <dbReference type="EMBL" id="RWX42948.1"/>
    </source>
</evidence>
<feature type="domain" description="Lcl C-terminal" evidence="2">
    <location>
        <begin position="107"/>
        <end position="247"/>
    </location>
</feature>
<keyword evidence="1" id="KW-0812">Transmembrane</keyword>
<feature type="transmembrane region" description="Helical" evidence="1">
    <location>
        <begin position="12"/>
        <end position="33"/>
    </location>
</feature>
<accession>A0A3S3QBH6</accession>
<dbReference type="PANTHER" id="PTHR35812">
    <property type="entry name" value="LIPOPROTEIN"/>
    <property type="match status" value="1"/>
</dbReference>
<keyword evidence="1" id="KW-1133">Transmembrane helix</keyword>
<evidence type="ECO:0000259" key="2">
    <source>
        <dbReference type="Pfam" id="PF07603"/>
    </source>
</evidence>